<feature type="transmembrane region" description="Helical" evidence="1">
    <location>
        <begin position="57"/>
        <end position="83"/>
    </location>
</feature>
<organism evidence="2 3">
    <name type="scientific">Lentinula edodes</name>
    <name type="common">Shiitake mushroom</name>
    <name type="synonym">Lentinus edodes</name>
    <dbReference type="NCBI Taxonomy" id="5353"/>
    <lineage>
        <taxon>Eukaryota</taxon>
        <taxon>Fungi</taxon>
        <taxon>Dikarya</taxon>
        <taxon>Basidiomycota</taxon>
        <taxon>Agaricomycotina</taxon>
        <taxon>Agaricomycetes</taxon>
        <taxon>Agaricomycetidae</taxon>
        <taxon>Agaricales</taxon>
        <taxon>Marasmiineae</taxon>
        <taxon>Omphalotaceae</taxon>
        <taxon>Lentinula</taxon>
    </lineage>
</organism>
<accession>A0A1Q3DZG0</accession>
<dbReference type="Proteomes" id="UP000188533">
    <property type="component" value="Unassembled WGS sequence"/>
</dbReference>
<evidence type="ECO:0000313" key="2">
    <source>
        <dbReference type="EMBL" id="GAW00407.1"/>
    </source>
</evidence>
<gene>
    <name evidence="2" type="ORF">LENED_001923</name>
</gene>
<dbReference type="EMBL" id="BDGU01000030">
    <property type="protein sequence ID" value="GAW00407.1"/>
    <property type="molecule type" value="Genomic_DNA"/>
</dbReference>
<keyword evidence="1" id="KW-0472">Membrane</keyword>
<protein>
    <submittedName>
        <fullName evidence="2">Uncharacterized protein</fullName>
    </submittedName>
</protein>
<comment type="caution">
    <text evidence="2">The sequence shown here is derived from an EMBL/GenBank/DDBJ whole genome shotgun (WGS) entry which is preliminary data.</text>
</comment>
<dbReference type="AlphaFoldDB" id="A0A1Q3DZG0"/>
<reference evidence="2 3" key="1">
    <citation type="submission" date="2016-08" db="EMBL/GenBank/DDBJ databases">
        <authorList>
            <consortium name="Lentinula edodes genome sequencing consortium"/>
            <person name="Sakamoto Y."/>
            <person name="Nakade K."/>
            <person name="Sato S."/>
            <person name="Yoshida Y."/>
            <person name="Miyazaki K."/>
            <person name="Natsume S."/>
            <person name="Konno N."/>
        </authorList>
    </citation>
    <scope>NUCLEOTIDE SEQUENCE [LARGE SCALE GENOMIC DNA]</scope>
    <source>
        <strain evidence="2 3">NBRC 111202</strain>
    </source>
</reference>
<keyword evidence="3" id="KW-1185">Reference proteome</keyword>
<sequence>MLKIFASLHTALEINLLHSHEFRRAAKLLYADSDVTSDGPVTPKTLNLERPSAARPFLWFNILYIGHALRLICIVVVSVPGYLTSRDKNKDSGHK</sequence>
<evidence type="ECO:0000256" key="1">
    <source>
        <dbReference type="SAM" id="Phobius"/>
    </source>
</evidence>
<reference evidence="2 3" key="2">
    <citation type="submission" date="2017-02" db="EMBL/GenBank/DDBJ databases">
        <title>A genome survey and senescence transcriptome analysis in Lentinula edodes.</title>
        <authorList>
            <person name="Sakamoto Y."/>
            <person name="Nakade K."/>
            <person name="Sato S."/>
            <person name="Yoshida Y."/>
            <person name="Miyazaki K."/>
            <person name="Natsume S."/>
            <person name="Konno N."/>
        </authorList>
    </citation>
    <scope>NUCLEOTIDE SEQUENCE [LARGE SCALE GENOMIC DNA]</scope>
    <source>
        <strain evidence="2 3">NBRC 111202</strain>
    </source>
</reference>
<proteinExistence type="predicted"/>
<evidence type="ECO:0000313" key="3">
    <source>
        <dbReference type="Proteomes" id="UP000188533"/>
    </source>
</evidence>
<keyword evidence="1" id="KW-1133">Transmembrane helix</keyword>
<keyword evidence="1" id="KW-0812">Transmembrane</keyword>
<name>A0A1Q3DZG0_LENED</name>